<reference evidence="3" key="1">
    <citation type="submission" date="2014-06" db="EMBL/GenBank/DDBJ databases">
        <title>The complete genome sequence of Methanosarcina barkeri CM1.</title>
        <authorList>
            <consortium name="Pastoral Greenhouse Gas Research Consortium"/>
            <person name="Lambie S.C."/>
            <person name="Leahy S.C."/>
            <person name="Kelly W.J."/>
            <person name="Li D."/>
            <person name="Reilly K."/>
            <person name="Attwood G.T."/>
            <person name="Altermann E."/>
        </authorList>
    </citation>
    <scope>NUCLEOTIDE SEQUENCE [LARGE SCALE GENOMIC DNA]</scope>
    <source>
        <strain evidence="3">CM1</strain>
    </source>
</reference>
<sequence>MSEEIDITESPWKGDKDEFRVFLSYEDSFHSETNQLATYLKFYGVDCFVAKYAPTPGEWLEQIKKALSTMDAFIPLITDTYHQKYWTNQEIGFAFAKEALIIPIKFESKNPEGFIFTKTAILSEWNTAPHQIVQELLKSSKSSKMIDALIKALEQNCGTFNQASIIKRLLDNTPNLKFSNQQAQNLIFAFYQNDQVGGCDDFCGKYQEKYGKPLIELLQRLTHDVYNIEEEGVVSRTDRAKRIKKVT</sequence>
<feature type="domain" description="TIR" evidence="1">
    <location>
        <begin position="21"/>
        <end position="112"/>
    </location>
</feature>
<gene>
    <name evidence="2" type="ORF">MCM1_1539</name>
</gene>
<reference evidence="2 3" key="2">
    <citation type="journal article" date="2015" name="Stand. Genomic Sci.">
        <title>The complete genome sequence of the rumen methanogen Methanosarcina barkeri CM1.</title>
        <authorList>
            <person name="Lambie S.C."/>
            <person name="Kelly W.J."/>
            <person name="Leahy S.C."/>
            <person name="Li D."/>
            <person name="Reilly K."/>
            <person name="McAllister T.A."/>
            <person name="Valle E.R."/>
            <person name="Attwood G.T."/>
            <person name="Altermann E."/>
        </authorList>
    </citation>
    <scope>NUCLEOTIDE SEQUENCE [LARGE SCALE GENOMIC DNA]</scope>
    <source>
        <strain evidence="2 3">CM1</strain>
    </source>
</reference>
<organism evidence="2 3">
    <name type="scientific">Methanosarcina barkeri CM1</name>
    <dbReference type="NCBI Taxonomy" id="796385"/>
    <lineage>
        <taxon>Archaea</taxon>
        <taxon>Methanobacteriati</taxon>
        <taxon>Methanobacteriota</taxon>
        <taxon>Stenosarchaea group</taxon>
        <taxon>Methanomicrobia</taxon>
        <taxon>Methanosarcinales</taxon>
        <taxon>Methanosarcinaceae</taxon>
        <taxon>Methanosarcina</taxon>
    </lineage>
</organism>
<evidence type="ECO:0000259" key="1">
    <source>
        <dbReference type="Pfam" id="PF13676"/>
    </source>
</evidence>
<evidence type="ECO:0000313" key="2">
    <source>
        <dbReference type="EMBL" id="AKJ38579.1"/>
    </source>
</evidence>
<dbReference type="InterPro" id="IPR000157">
    <property type="entry name" value="TIR_dom"/>
</dbReference>
<proteinExistence type="predicted"/>
<dbReference type="SUPFAM" id="SSF52200">
    <property type="entry name" value="Toll/Interleukin receptor TIR domain"/>
    <property type="match status" value="1"/>
</dbReference>
<dbReference type="PATRIC" id="fig|796385.3.peg.1920"/>
<dbReference type="GO" id="GO:0007165">
    <property type="term" value="P:signal transduction"/>
    <property type="evidence" value="ECO:0007669"/>
    <property type="project" value="InterPro"/>
</dbReference>
<dbReference type="AlphaFoldDB" id="A0A0G3C989"/>
<dbReference type="GeneID" id="24885231"/>
<dbReference type="EMBL" id="CP008746">
    <property type="protein sequence ID" value="AKJ38579.1"/>
    <property type="molecule type" value="Genomic_DNA"/>
</dbReference>
<dbReference type="Proteomes" id="UP000035331">
    <property type="component" value="Chromosome"/>
</dbReference>
<dbReference type="RefSeq" id="WP_048176516.1">
    <property type="nucleotide sequence ID" value="NZ_CP008746.1"/>
</dbReference>
<protein>
    <recommendedName>
        <fullName evidence="1">TIR domain-containing protein</fullName>
    </recommendedName>
</protein>
<dbReference type="Pfam" id="PF13676">
    <property type="entry name" value="TIR_2"/>
    <property type="match status" value="1"/>
</dbReference>
<dbReference type="Gene3D" id="3.40.50.10140">
    <property type="entry name" value="Toll/interleukin-1 receptor homology (TIR) domain"/>
    <property type="match status" value="1"/>
</dbReference>
<name>A0A0G3C989_METBA</name>
<accession>A0A0G3C989</accession>
<evidence type="ECO:0000313" key="3">
    <source>
        <dbReference type="Proteomes" id="UP000035331"/>
    </source>
</evidence>
<dbReference type="InterPro" id="IPR035897">
    <property type="entry name" value="Toll_tir_struct_dom_sf"/>
</dbReference>